<accession>A0ABQ8WEE4</accession>
<proteinExistence type="predicted"/>
<sequence>MHVIQLSLKDLLGKIKANLTNAEAESEWLDKHHALGNIVATLKKRREAFRALQITEPKLLPIQDVRIR</sequence>
<evidence type="ECO:0000313" key="2">
    <source>
        <dbReference type="Proteomes" id="UP001220256"/>
    </source>
</evidence>
<evidence type="ECO:0000313" key="1">
    <source>
        <dbReference type="EMBL" id="KAJ5264743.1"/>
    </source>
</evidence>
<keyword evidence="2" id="KW-1185">Reference proteome</keyword>
<protein>
    <submittedName>
        <fullName evidence="1">Uncharacterized protein</fullName>
    </submittedName>
</protein>
<name>A0ABQ8WEE4_PENCH</name>
<gene>
    <name evidence="1" type="ORF">N7505_007536</name>
</gene>
<comment type="caution">
    <text evidence="1">The sequence shown here is derived from an EMBL/GenBank/DDBJ whole genome shotgun (WGS) entry which is preliminary data.</text>
</comment>
<organism evidence="1 2">
    <name type="scientific">Penicillium chrysogenum</name>
    <name type="common">Penicillium notatum</name>
    <dbReference type="NCBI Taxonomy" id="5076"/>
    <lineage>
        <taxon>Eukaryota</taxon>
        <taxon>Fungi</taxon>
        <taxon>Dikarya</taxon>
        <taxon>Ascomycota</taxon>
        <taxon>Pezizomycotina</taxon>
        <taxon>Eurotiomycetes</taxon>
        <taxon>Eurotiomycetidae</taxon>
        <taxon>Eurotiales</taxon>
        <taxon>Aspergillaceae</taxon>
        <taxon>Penicillium</taxon>
        <taxon>Penicillium chrysogenum species complex</taxon>
    </lineage>
</organism>
<dbReference type="Proteomes" id="UP001220256">
    <property type="component" value="Unassembled WGS sequence"/>
</dbReference>
<reference evidence="1 2" key="1">
    <citation type="journal article" date="2023" name="IMA Fungus">
        <title>Comparative genomic study of the Penicillium genus elucidates a diverse pangenome and 15 lateral gene transfer events.</title>
        <authorList>
            <person name="Petersen C."/>
            <person name="Sorensen T."/>
            <person name="Nielsen M.R."/>
            <person name="Sondergaard T.E."/>
            <person name="Sorensen J.L."/>
            <person name="Fitzpatrick D.A."/>
            <person name="Frisvad J.C."/>
            <person name="Nielsen K.L."/>
        </authorList>
    </citation>
    <scope>NUCLEOTIDE SEQUENCE [LARGE SCALE GENOMIC DNA]</scope>
    <source>
        <strain evidence="1 2">IBT 3361</strain>
    </source>
</reference>
<dbReference type="EMBL" id="JAPVEB010000004">
    <property type="protein sequence ID" value="KAJ5264743.1"/>
    <property type="molecule type" value="Genomic_DNA"/>
</dbReference>